<dbReference type="GO" id="GO:0005886">
    <property type="term" value="C:plasma membrane"/>
    <property type="evidence" value="ECO:0007669"/>
    <property type="project" value="UniProtKB-SubCell"/>
</dbReference>
<name>A0A840D1B5_9BACE</name>
<keyword evidence="17" id="KW-1185">Reference proteome</keyword>
<dbReference type="EC" id="2.7.13.3" evidence="3"/>
<feature type="transmembrane region" description="Helical" evidence="13">
    <location>
        <begin position="6"/>
        <end position="28"/>
    </location>
</feature>
<dbReference type="InterPro" id="IPR003661">
    <property type="entry name" value="HisK_dim/P_dom"/>
</dbReference>
<dbReference type="PROSITE" id="PS50110">
    <property type="entry name" value="RESPONSE_REGULATORY"/>
    <property type="match status" value="1"/>
</dbReference>
<dbReference type="SUPFAM" id="SSF52172">
    <property type="entry name" value="CheY-like"/>
    <property type="match status" value="1"/>
</dbReference>
<dbReference type="InterPro" id="IPR003594">
    <property type="entry name" value="HATPase_dom"/>
</dbReference>
<dbReference type="CDD" id="cd17546">
    <property type="entry name" value="REC_hyHK_CKI1_RcsC-like"/>
    <property type="match status" value="1"/>
</dbReference>
<dbReference type="AlphaFoldDB" id="A0A840D1B5"/>
<dbReference type="SUPFAM" id="SSF47384">
    <property type="entry name" value="Homodimeric domain of signal transducing histidine kinase"/>
    <property type="match status" value="1"/>
</dbReference>
<evidence type="ECO:0000256" key="1">
    <source>
        <dbReference type="ARBA" id="ARBA00000085"/>
    </source>
</evidence>
<feature type="domain" description="Histidine kinase" evidence="14">
    <location>
        <begin position="336"/>
        <end position="549"/>
    </location>
</feature>
<evidence type="ECO:0000256" key="6">
    <source>
        <dbReference type="ARBA" id="ARBA00022679"/>
    </source>
</evidence>
<dbReference type="GO" id="GO:0009927">
    <property type="term" value="F:histidine phosphotransfer kinase activity"/>
    <property type="evidence" value="ECO:0007669"/>
    <property type="project" value="TreeGrafter"/>
</dbReference>
<dbReference type="GO" id="GO:0005524">
    <property type="term" value="F:ATP binding"/>
    <property type="evidence" value="ECO:0007669"/>
    <property type="project" value="UniProtKB-KW"/>
</dbReference>
<sequence>MIQAKLKLEIIIGCLIWVFLLVLIVYIVHDSWQKKSLMEKQEAHWQRERQKTNRAFLCLLDLASTSELIVGWTEDDYAAYRKKQGATVTLLQNLKAEQEDSLQRACIDSVCNLLAEKEKQMAALLQLFENVPNAGEIIHRKIPVAVSQSKKNILQQKETPAIQTDEKEKKGFWSILRKQKKRSAYALQREETQKVPISAITSNTRTVGVQPSALLYSIKKEIDNATRYYEKTLSAKMDSLRFGNRILNEHINLLVQNFERKESESFYREIRWQQETRTYAFRLITGTSIGGFLLAILLYMVIHRDVNRQYRYRKELEKTNGKNLELLTTRKNMMLSIAHDLRAPLATIKGCAELISGEKEKNRKDEYAENILHSSDYMLGLVNTLIEFYLLDTGRSKPNLLIFRLETLFNEITQNYGSLAQTRKLRLATDFFGLDVVVSGDRSQLQQILNNLLSNAVKFTRQGEVRLQAEYRNNELYFLVQDTGTGMTEEEKGRIFAAFERLDNARNLPGFGLGLAITSRLVSGMQGTITVKSKPGEGSTFAVFLPFPKADESTQVDEAHVATDYHLEGINVLVIDDDRIQLNITKEMFHRNGVQCDCCQTSRELVTRLRSQRYDLLLTDIQMPETDGYRILELLRTSNMENAKTIPVIAVTARVDDGNEYLSGGFSGCIHKPFSMGELINAVAQVIGKKDKKEYEPDFSLILSGEDNQEEMLGLFIEESRKDLLILTDALGRQDKETIISMLHKKLPLWETVRLDFPLFHLRKLVTDYKIEWTDEQYMEIRDIIQAVEKLIAYAKKIREESL</sequence>
<proteinExistence type="predicted"/>
<evidence type="ECO:0000259" key="15">
    <source>
        <dbReference type="PROSITE" id="PS50110"/>
    </source>
</evidence>
<dbReference type="InterPro" id="IPR036641">
    <property type="entry name" value="HPT_dom_sf"/>
</dbReference>
<feature type="transmembrane region" description="Helical" evidence="13">
    <location>
        <begin position="279"/>
        <end position="302"/>
    </location>
</feature>
<dbReference type="InterPro" id="IPR004358">
    <property type="entry name" value="Sig_transdc_His_kin-like_C"/>
</dbReference>
<keyword evidence="13" id="KW-1133">Transmembrane helix</keyword>
<keyword evidence="9" id="KW-0067">ATP-binding</keyword>
<dbReference type="CDD" id="cd00082">
    <property type="entry name" value="HisKA"/>
    <property type="match status" value="1"/>
</dbReference>
<dbReference type="FunFam" id="1.10.287.130:FF:000120">
    <property type="entry name" value="RteA, two-component system histidine kinase, with response regulator receiver domain"/>
    <property type="match status" value="1"/>
</dbReference>
<dbReference type="PANTHER" id="PTHR43047">
    <property type="entry name" value="TWO-COMPONENT HISTIDINE PROTEIN KINASE"/>
    <property type="match status" value="1"/>
</dbReference>
<dbReference type="EMBL" id="JACIER010000003">
    <property type="protein sequence ID" value="MBB4043384.1"/>
    <property type="molecule type" value="Genomic_DNA"/>
</dbReference>
<dbReference type="Gene3D" id="3.40.50.2300">
    <property type="match status" value="1"/>
</dbReference>
<keyword evidence="10" id="KW-0902">Two-component regulatory system</keyword>
<keyword evidence="5 12" id="KW-0597">Phosphoprotein</keyword>
<keyword evidence="13" id="KW-0812">Transmembrane</keyword>
<dbReference type="GO" id="GO:0000155">
    <property type="term" value="F:phosphorelay sensor kinase activity"/>
    <property type="evidence" value="ECO:0007669"/>
    <property type="project" value="InterPro"/>
</dbReference>
<evidence type="ECO:0000313" key="16">
    <source>
        <dbReference type="EMBL" id="MBB4043384.1"/>
    </source>
</evidence>
<dbReference type="Gene3D" id="1.10.287.130">
    <property type="match status" value="1"/>
</dbReference>
<keyword evidence="4" id="KW-1003">Cell membrane</keyword>
<dbReference type="Pfam" id="PF02518">
    <property type="entry name" value="HATPase_c"/>
    <property type="match status" value="1"/>
</dbReference>
<evidence type="ECO:0000256" key="3">
    <source>
        <dbReference type="ARBA" id="ARBA00012438"/>
    </source>
</evidence>
<dbReference type="SMART" id="SM00448">
    <property type="entry name" value="REC"/>
    <property type="match status" value="1"/>
</dbReference>
<dbReference type="Gene3D" id="3.30.565.10">
    <property type="entry name" value="Histidine kinase-like ATPase, C-terminal domain"/>
    <property type="match status" value="1"/>
</dbReference>
<dbReference type="RefSeq" id="WP_244436757.1">
    <property type="nucleotide sequence ID" value="NZ_JACIER010000003.1"/>
</dbReference>
<dbReference type="Pfam" id="PF00072">
    <property type="entry name" value="Response_reg"/>
    <property type="match status" value="1"/>
</dbReference>
<evidence type="ECO:0000256" key="5">
    <source>
        <dbReference type="ARBA" id="ARBA00022553"/>
    </source>
</evidence>
<dbReference type="SUPFAM" id="SSF47226">
    <property type="entry name" value="Histidine-containing phosphotransfer domain, HPT domain"/>
    <property type="match status" value="1"/>
</dbReference>
<dbReference type="InterPro" id="IPR005467">
    <property type="entry name" value="His_kinase_dom"/>
</dbReference>
<keyword evidence="8" id="KW-0418">Kinase</keyword>
<comment type="subcellular location">
    <subcellularLocation>
        <location evidence="2">Cell membrane</location>
    </subcellularLocation>
</comment>
<dbReference type="InterPro" id="IPR036890">
    <property type="entry name" value="HATPase_C_sf"/>
</dbReference>
<evidence type="ECO:0000256" key="13">
    <source>
        <dbReference type="SAM" id="Phobius"/>
    </source>
</evidence>
<gene>
    <name evidence="16" type="ORF">GGR06_001151</name>
</gene>
<keyword evidence="7" id="KW-0547">Nucleotide-binding</keyword>
<dbReference type="Proteomes" id="UP000560658">
    <property type="component" value="Unassembled WGS sequence"/>
</dbReference>
<dbReference type="SMART" id="SM00388">
    <property type="entry name" value="HisKA"/>
    <property type="match status" value="1"/>
</dbReference>
<keyword evidence="6" id="KW-0808">Transferase</keyword>
<evidence type="ECO:0000256" key="10">
    <source>
        <dbReference type="ARBA" id="ARBA00023012"/>
    </source>
</evidence>
<dbReference type="InterPro" id="IPR036097">
    <property type="entry name" value="HisK_dim/P_sf"/>
</dbReference>
<evidence type="ECO:0000256" key="8">
    <source>
        <dbReference type="ARBA" id="ARBA00022777"/>
    </source>
</evidence>
<evidence type="ECO:0000313" key="17">
    <source>
        <dbReference type="Proteomes" id="UP000560658"/>
    </source>
</evidence>
<comment type="catalytic activity">
    <reaction evidence="1">
        <text>ATP + protein L-histidine = ADP + protein N-phospho-L-histidine.</text>
        <dbReference type="EC" id="2.7.13.3"/>
    </reaction>
</comment>
<evidence type="ECO:0000259" key="14">
    <source>
        <dbReference type="PROSITE" id="PS50109"/>
    </source>
</evidence>
<protein>
    <recommendedName>
        <fullName evidence="3">histidine kinase</fullName>
        <ecNumber evidence="3">2.7.13.3</ecNumber>
    </recommendedName>
</protein>
<evidence type="ECO:0000256" key="2">
    <source>
        <dbReference type="ARBA" id="ARBA00004236"/>
    </source>
</evidence>
<dbReference type="SUPFAM" id="SSF55874">
    <property type="entry name" value="ATPase domain of HSP90 chaperone/DNA topoisomerase II/histidine kinase"/>
    <property type="match status" value="1"/>
</dbReference>
<reference evidence="16" key="1">
    <citation type="submission" date="2020-08" db="EMBL/GenBank/DDBJ databases">
        <title>Genomic Encyclopedia of Type Strains, Phase IV (KMG-IV): sequencing the most valuable type-strain genomes for metagenomic binning, comparative biology and taxonomic classification.</title>
        <authorList>
            <person name="Goeker M."/>
        </authorList>
    </citation>
    <scope>NUCLEOTIDE SEQUENCE [LARGE SCALE GENOMIC DNA]</scope>
    <source>
        <strain evidence="16">DSM 105720</strain>
    </source>
</reference>
<keyword evidence="11 13" id="KW-0472">Membrane</keyword>
<organism evidence="16 17">
    <name type="scientific">Bacteroides reticulotermitis</name>
    <dbReference type="NCBI Taxonomy" id="1133319"/>
    <lineage>
        <taxon>Bacteria</taxon>
        <taxon>Pseudomonadati</taxon>
        <taxon>Bacteroidota</taxon>
        <taxon>Bacteroidia</taxon>
        <taxon>Bacteroidales</taxon>
        <taxon>Bacteroidaceae</taxon>
        <taxon>Bacteroides</taxon>
    </lineage>
</organism>
<dbReference type="Pfam" id="PF00512">
    <property type="entry name" value="HisKA"/>
    <property type="match status" value="1"/>
</dbReference>
<evidence type="ECO:0000256" key="9">
    <source>
        <dbReference type="ARBA" id="ARBA00022840"/>
    </source>
</evidence>
<feature type="modified residue" description="4-aspartylphosphate" evidence="12">
    <location>
        <position position="620"/>
    </location>
</feature>
<dbReference type="PRINTS" id="PR00344">
    <property type="entry name" value="BCTRLSENSOR"/>
</dbReference>
<dbReference type="PROSITE" id="PS50109">
    <property type="entry name" value="HIS_KIN"/>
    <property type="match status" value="1"/>
</dbReference>
<dbReference type="FunFam" id="3.30.565.10:FF:000023">
    <property type="entry name" value="PAS domain-containing sensor histidine kinase"/>
    <property type="match status" value="1"/>
</dbReference>
<dbReference type="InterPro" id="IPR001789">
    <property type="entry name" value="Sig_transdc_resp-reg_receiver"/>
</dbReference>
<accession>A0A840D1B5</accession>
<comment type="caution">
    <text evidence="16">The sequence shown here is derived from an EMBL/GenBank/DDBJ whole genome shotgun (WGS) entry which is preliminary data.</text>
</comment>
<dbReference type="PANTHER" id="PTHR43047:SF72">
    <property type="entry name" value="OSMOSENSING HISTIDINE PROTEIN KINASE SLN1"/>
    <property type="match status" value="1"/>
</dbReference>
<dbReference type="SMART" id="SM00387">
    <property type="entry name" value="HATPase_c"/>
    <property type="match status" value="1"/>
</dbReference>
<evidence type="ECO:0000256" key="7">
    <source>
        <dbReference type="ARBA" id="ARBA00022741"/>
    </source>
</evidence>
<evidence type="ECO:0000256" key="11">
    <source>
        <dbReference type="ARBA" id="ARBA00023136"/>
    </source>
</evidence>
<dbReference type="InterPro" id="IPR011006">
    <property type="entry name" value="CheY-like_superfamily"/>
</dbReference>
<evidence type="ECO:0000256" key="4">
    <source>
        <dbReference type="ARBA" id="ARBA00022475"/>
    </source>
</evidence>
<feature type="domain" description="Response regulatory" evidence="15">
    <location>
        <begin position="571"/>
        <end position="687"/>
    </location>
</feature>
<evidence type="ECO:0000256" key="12">
    <source>
        <dbReference type="PROSITE-ProRule" id="PRU00169"/>
    </source>
</evidence>